<dbReference type="Pfam" id="PF03401">
    <property type="entry name" value="TctC"/>
    <property type="match status" value="1"/>
</dbReference>
<dbReference type="Gene3D" id="3.40.190.150">
    <property type="entry name" value="Bordetella uptake gene, domain 1"/>
    <property type="match status" value="1"/>
</dbReference>
<dbReference type="PANTHER" id="PTHR42928">
    <property type="entry name" value="TRICARBOXYLATE-BINDING PROTEIN"/>
    <property type="match status" value="1"/>
</dbReference>
<keyword evidence="2" id="KW-0732">Signal</keyword>
<keyword evidence="4" id="KW-1185">Reference proteome</keyword>
<dbReference type="PANTHER" id="PTHR42928:SF5">
    <property type="entry name" value="BLR1237 PROTEIN"/>
    <property type="match status" value="1"/>
</dbReference>
<feature type="chain" id="PRO_5018004007" evidence="2">
    <location>
        <begin position="27"/>
        <end position="327"/>
    </location>
</feature>
<name>A0A3P4B4C8_9BURK</name>
<dbReference type="InterPro" id="IPR042100">
    <property type="entry name" value="Bug_dom1"/>
</dbReference>
<evidence type="ECO:0000313" key="4">
    <source>
        <dbReference type="Proteomes" id="UP000277294"/>
    </source>
</evidence>
<dbReference type="InterPro" id="IPR005064">
    <property type="entry name" value="BUG"/>
</dbReference>
<accession>A0A3P4B4C8</accession>
<dbReference type="CDD" id="cd13578">
    <property type="entry name" value="PBP2_Bug27"/>
    <property type="match status" value="1"/>
</dbReference>
<dbReference type="EMBL" id="UWPJ01000024">
    <property type="protein sequence ID" value="VCU71139.1"/>
    <property type="molecule type" value="Genomic_DNA"/>
</dbReference>
<dbReference type="SUPFAM" id="SSF53850">
    <property type="entry name" value="Periplasmic binding protein-like II"/>
    <property type="match status" value="1"/>
</dbReference>
<dbReference type="PIRSF" id="PIRSF017082">
    <property type="entry name" value="YflP"/>
    <property type="match status" value="1"/>
</dbReference>
<dbReference type="Proteomes" id="UP000277294">
    <property type="component" value="Unassembled WGS sequence"/>
</dbReference>
<evidence type="ECO:0000256" key="1">
    <source>
        <dbReference type="ARBA" id="ARBA00006987"/>
    </source>
</evidence>
<sequence length="327" mass="33985">MIALLRPFAFALSCVALAALAAPAQAQDFPSRPITIIVGYPPGGGPDIGARMLGEKLAARLHQPVIVENRAGVSGMIGAGAVARAPADGYTLLFAPNTFLIAPHVLPKGTNINLDVLHDFAPVIAPSKGAMIMVAHPSLGVHNAKELVALLKKQPGLAYATPGSGSPMHIAGELFKKSADVNMLHVPYKGVAPALADVVGGHVKITYAAIGVVAPHIAAGRLVALGAAEKERSPLMPELPTLAEQGFPNTATGAWYGVFAPKGTPAAVVDKLNKEFNAALQMPDTVAKLKNQWEVPLGGSPEDLARMAKAEYEDYGKIIKAFNISAD</sequence>
<proteinExistence type="inferred from homology"/>
<protein>
    <submittedName>
        <fullName evidence="3">Tripartite tricarboxylate transporter family receptor</fullName>
    </submittedName>
</protein>
<organism evidence="3 4">
    <name type="scientific">Pigmentiphaga humi</name>
    <dbReference type="NCBI Taxonomy" id="2478468"/>
    <lineage>
        <taxon>Bacteria</taxon>
        <taxon>Pseudomonadati</taxon>
        <taxon>Pseudomonadota</taxon>
        <taxon>Betaproteobacteria</taxon>
        <taxon>Burkholderiales</taxon>
        <taxon>Alcaligenaceae</taxon>
        <taxon>Pigmentiphaga</taxon>
    </lineage>
</organism>
<comment type="similarity">
    <text evidence="1">Belongs to the UPF0065 (bug) family.</text>
</comment>
<feature type="signal peptide" evidence="2">
    <location>
        <begin position="1"/>
        <end position="26"/>
    </location>
</feature>
<evidence type="ECO:0000256" key="2">
    <source>
        <dbReference type="SAM" id="SignalP"/>
    </source>
</evidence>
<keyword evidence="3" id="KW-0675">Receptor</keyword>
<dbReference type="RefSeq" id="WP_160142313.1">
    <property type="nucleotide sequence ID" value="NZ_UWPJ01000024.1"/>
</dbReference>
<dbReference type="AlphaFoldDB" id="A0A3P4B4C8"/>
<reference evidence="3 4" key="1">
    <citation type="submission" date="2018-10" db="EMBL/GenBank/DDBJ databases">
        <authorList>
            <person name="Criscuolo A."/>
        </authorList>
    </citation>
    <scope>NUCLEOTIDE SEQUENCE [LARGE SCALE GENOMIC DNA]</scope>
    <source>
        <strain evidence="3">DnA1</strain>
    </source>
</reference>
<evidence type="ECO:0000313" key="3">
    <source>
        <dbReference type="EMBL" id="VCU71139.1"/>
    </source>
</evidence>
<dbReference type="OrthoDB" id="8674725at2"/>
<dbReference type="Gene3D" id="3.40.190.10">
    <property type="entry name" value="Periplasmic binding protein-like II"/>
    <property type="match status" value="1"/>
</dbReference>
<gene>
    <name evidence="3" type="ORF">PIGHUM_03220</name>
</gene>